<dbReference type="PANTHER" id="PTHR24291:SF128">
    <property type="entry name" value="CYTOCHROME P450"/>
    <property type="match status" value="1"/>
</dbReference>
<evidence type="ECO:0000313" key="7">
    <source>
        <dbReference type="WBParaSite" id="PTRK_0001460100.1"/>
    </source>
</evidence>
<evidence type="ECO:0000256" key="5">
    <source>
        <dbReference type="ARBA" id="ARBA00023033"/>
    </source>
</evidence>
<dbReference type="Pfam" id="PF00067">
    <property type="entry name" value="p450"/>
    <property type="match status" value="1"/>
</dbReference>
<name>A0A0N4ZZY1_PARTI</name>
<keyword evidence="6" id="KW-1185">Reference proteome</keyword>
<keyword evidence="3" id="KW-0479">Metal-binding</keyword>
<keyword evidence="5" id="KW-0560">Oxidoreductase</keyword>
<dbReference type="GO" id="GO:0020037">
    <property type="term" value="F:heme binding"/>
    <property type="evidence" value="ECO:0007669"/>
    <property type="project" value="InterPro"/>
</dbReference>
<evidence type="ECO:0000256" key="4">
    <source>
        <dbReference type="ARBA" id="ARBA00023004"/>
    </source>
</evidence>
<evidence type="ECO:0000313" key="6">
    <source>
        <dbReference type="Proteomes" id="UP000038045"/>
    </source>
</evidence>
<evidence type="ECO:0000256" key="1">
    <source>
        <dbReference type="ARBA" id="ARBA00001971"/>
    </source>
</evidence>
<dbReference type="Proteomes" id="UP000038045">
    <property type="component" value="Unplaced"/>
</dbReference>
<protein>
    <submittedName>
        <fullName evidence="7">Cytochrome P450</fullName>
    </submittedName>
</protein>
<dbReference type="WBParaSite" id="PTRK_0001460100.1">
    <property type="protein sequence ID" value="PTRK_0001460100.1"/>
    <property type="gene ID" value="PTRK_0001460100"/>
</dbReference>
<dbReference type="InterPro" id="IPR050196">
    <property type="entry name" value="Cytochrome_P450_Monoox"/>
</dbReference>
<proteinExistence type="inferred from homology"/>
<dbReference type="InterPro" id="IPR001128">
    <property type="entry name" value="Cyt_P450"/>
</dbReference>
<reference evidence="7" key="1">
    <citation type="submission" date="2017-02" db="UniProtKB">
        <authorList>
            <consortium name="WormBaseParasite"/>
        </authorList>
    </citation>
    <scope>IDENTIFICATION</scope>
</reference>
<dbReference type="STRING" id="131310.A0A0N4ZZY1"/>
<dbReference type="AlphaFoldDB" id="A0A0N4ZZY1"/>
<dbReference type="GO" id="GO:0005506">
    <property type="term" value="F:iron ion binding"/>
    <property type="evidence" value="ECO:0007669"/>
    <property type="project" value="InterPro"/>
</dbReference>
<comment type="cofactor">
    <cofactor evidence="1">
        <name>heme</name>
        <dbReference type="ChEBI" id="CHEBI:30413"/>
    </cofactor>
</comment>
<dbReference type="GO" id="GO:0016705">
    <property type="term" value="F:oxidoreductase activity, acting on paired donors, with incorporation or reduction of molecular oxygen"/>
    <property type="evidence" value="ECO:0007669"/>
    <property type="project" value="InterPro"/>
</dbReference>
<sequence length="233" mass="27254">MLDAVGDPKRFISFLDKEDKIGFKNKDPFRRFWIGDTLLVHALSTEARKVIIDSSVEINKGTNYDFLIDWLGKGLLTSDGSKWKHRRRILTPTFHFKTAMGVKIHAQDNPDQPYINAVQRFAFLADNHFKNIFYKIPFVYYIFGYGFERDRTLKVLKDFTNDVIKKKTKEFEANSCELKDNTFLSNLLQLKSENKWTDEGLREEVDTFMFGGHYTTSSALTYCFWALAHFQDV</sequence>
<dbReference type="SUPFAM" id="SSF48264">
    <property type="entry name" value="Cytochrome P450"/>
    <property type="match status" value="1"/>
</dbReference>
<organism evidence="6 7">
    <name type="scientific">Parastrongyloides trichosuri</name>
    <name type="common">Possum-specific nematode worm</name>
    <dbReference type="NCBI Taxonomy" id="131310"/>
    <lineage>
        <taxon>Eukaryota</taxon>
        <taxon>Metazoa</taxon>
        <taxon>Ecdysozoa</taxon>
        <taxon>Nematoda</taxon>
        <taxon>Chromadorea</taxon>
        <taxon>Rhabditida</taxon>
        <taxon>Tylenchina</taxon>
        <taxon>Panagrolaimomorpha</taxon>
        <taxon>Strongyloidoidea</taxon>
        <taxon>Strongyloididae</taxon>
        <taxon>Parastrongyloides</taxon>
    </lineage>
</organism>
<evidence type="ECO:0000256" key="2">
    <source>
        <dbReference type="ARBA" id="ARBA00010617"/>
    </source>
</evidence>
<dbReference type="InterPro" id="IPR036396">
    <property type="entry name" value="Cyt_P450_sf"/>
</dbReference>
<comment type="similarity">
    <text evidence="2">Belongs to the cytochrome P450 family.</text>
</comment>
<keyword evidence="4" id="KW-0408">Iron</keyword>
<keyword evidence="5" id="KW-0503">Monooxygenase</keyword>
<accession>A0A0N4ZZY1</accession>
<dbReference type="GO" id="GO:0004497">
    <property type="term" value="F:monooxygenase activity"/>
    <property type="evidence" value="ECO:0007669"/>
    <property type="project" value="UniProtKB-KW"/>
</dbReference>
<evidence type="ECO:0000256" key="3">
    <source>
        <dbReference type="ARBA" id="ARBA00022617"/>
    </source>
</evidence>
<dbReference type="Gene3D" id="1.10.630.10">
    <property type="entry name" value="Cytochrome P450"/>
    <property type="match status" value="2"/>
</dbReference>
<keyword evidence="3" id="KW-0349">Heme</keyword>
<dbReference type="PANTHER" id="PTHR24291">
    <property type="entry name" value="CYTOCHROME P450 FAMILY 4"/>
    <property type="match status" value="1"/>
</dbReference>